<dbReference type="Proteomes" id="UP000243378">
    <property type="component" value="Unassembled WGS sequence"/>
</dbReference>
<sequence>MSIDILLHEVLRKIHSGVKSFGPESSSPNDLKKFQDIAKTVVHAYSQGYIEKMIPRKESMSGNGYYAVILVNGGLTYEGERLLQESSGEPTPADEALAELLDRTPSYSIREKWEKALHRRITDPSGAITAARSLLETTLKWIIEQRGGKAIESNKELFSRAIDALGVEVKGKPIEKTIEGLSSIIWGIGDMRNKHGDAHGAASSSIPPTKSEAGFCVNLAGAAALYLLEEFESGE</sequence>
<proteinExistence type="predicted"/>
<dbReference type="EMBL" id="FNBM01000001">
    <property type="protein sequence ID" value="SDE96811.1"/>
    <property type="molecule type" value="Genomic_DNA"/>
</dbReference>
<protein>
    <submittedName>
        <fullName evidence="2">Abortive infection C-terminus</fullName>
    </submittedName>
</protein>
<evidence type="ECO:0000313" key="3">
    <source>
        <dbReference type="Proteomes" id="UP000243378"/>
    </source>
</evidence>
<gene>
    <name evidence="2" type="ORF">SAMN05216381_0543</name>
</gene>
<dbReference type="AlphaFoldDB" id="A0A1G7H8W9"/>
<dbReference type="Pfam" id="PF14355">
    <property type="entry name" value="Abi_C"/>
    <property type="match status" value="1"/>
</dbReference>
<dbReference type="InterPro" id="IPR026001">
    <property type="entry name" value="Abi-like_C"/>
</dbReference>
<dbReference type="STRING" id="640205.SAMN05216381_0543"/>
<evidence type="ECO:0000259" key="1">
    <source>
        <dbReference type="Pfam" id="PF14355"/>
    </source>
</evidence>
<organism evidence="2 3">
    <name type="scientific">Phytopseudomonas seleniipraecipitans</name>
    <dbReference type="NCBI Taxonomy" id="640205"/>
    <lineage>
        <taxon>Bacteria</taxon>
        <taxon>Pseudomonadati</taxon>
        <taxon>Pseudomonadota</taxon>
        <taxon>Gammaproteobacteria</taxon>
        <taxon>Pseudomonadales</taxon>
        <taxon>Pseudomonadaceae</taxon>
        <taxon>Phytopseudomonas</taxon>
    </lineage>
</organism>
<evidence type="ECO:0000313" key="2">
    <source>
        <dbReference type="EMBL" id="SDE96811.1"/>
    </source>
</evidence>
<accession>A0A1G7H8W9</accession>
<dbReference type="RefSeq" id="WP_092364311.1">
    <property type="nucleotide sequence ID" value="NZ_FNBM01000001.1"/>
</dbReference>
<dbReference type="OrthoDB" id="5497289at2"/>
<name>A0A1G7H8W9_9GAMM</name>
<feature type="domain" description="Abortive infection protein-like C-terminal" evidence="1">
    <location>
        <begin position="156"/>
        <end position="229"/>
    </location>
</feature>
<reference evidence="2 3" key="1">
    <citation type="submission" date="2016-10" db="EMBL/GenBank/DDBJ databases">
        <authorList>
            <person name="de Groot N.N."/>
        </authorList>
    </citation>
    <scope>NUCLEOTIDE SEQUENCE [LARGE SCALE GENOMIC DNA]</scope>
    <source>
        <strain evidence="2 3">LMG 25475</strain>
    </source>
</reference>